<dbReference type="SUPFAM" id="SSF53474">
    <property type="entry name" value="alpha/beta-Hydrolases"/>
    <property type="match status" value="1"/>
</dbReference>
<protein>
    <submittedName>
        <fullName evidence="1">DUF2974 domain-containing protein</fullName>
    </submittedName>
</protein>
<evidence type="ECO:0000313" key="1">
    <source>
        <dbReference type="EMBL" id="MBP1045594.1"/>
    </source>
</evidence>
<dbReference type="RefSeq" id="WP_209556386.1">
    <property type="nucleotide sequence ID" value="NZ_JAEDXU010000002.1"/>
</dbReference>
<dbReference type="Gene3D" id="3.40.50.1820">
    <property type="entry name" value="alpha/beta hydrolase"/>
    <property type="match status" value="1"/>
</dbReference>
<comment type="caution">
    <text evidence="1">The sequence shown here is derived from an EMBL/GenBank/DDBJ whole genome shotgun (WGS) entry which is preliminary data.</text>
</comment>
<reference evidence="1 2" key="1">
    <citation type="submission" date="2020-12" db="EMBL/GenBank/DDBJ databases">
        <title>Vagococcus allomyrinae sp. nov. and Enterococcus lavae sp. nov., isolated from the larvae of Allomyrina dichotoma.</title>
        <authorList>
            <person name="Lee S.D."/>
        </authorList>
    </citation>
    <scope>NUCLEOTIDE SEQUENCE [LARGE SCALE GENOMIC DNA]</scope>
    <source>
        <strain evidence="1 2">BWM-S5</strain>
    </source>
</reference>
<dbReference type="InterPro" id="IPR029058">
    <property type="entry name" value="AB_hydrolase_fold"/>
</dbReference>
<name>A0ABS4CID4_9ENTE</name>
<dbReference type="InterPro" id="IPR024499">
    <property type="entry name" value="Mbeg1-like"/>
</dbReference>
<accession>A0ABS4CID4</accession>
<keyword evidence="2" id="KW-1185">Reference proteome</keyword>
<evidence type="ECO:0000313" key="2">
    <source>
        <dbReference type="Proteomes" id="UP000673375"/>
    </source>
</evidence>
<sequence length="534" mass="59871">MAQPTEEELLILNSIIYTEDFAENAQGQTVLTWANTFDLNSINNANKPAEISRDEFANIITTIKNNPSVYGNMKINNVENSQYANENGSQRITNAAISYGDELILVYKGTAGDMEWRDNGEGGYYNVADTKQQQVALDYFDEMMSKYNKNGQYNIYVSGHSKGGNKAQYVGVLRGNLIKHVYAFDGQGFNQAFLLKYKDLIEKNCGKITNISNELDFVNILLFPIAGDRRYIQSTTSWGISDGSSFALSKKDQEKLQEMVLNGADSGEILLMLLKTYGGSMLMHKAGAWHSPYSMFAVGKEGVLSLDAEVGQSELMSEVQGLFAHYAKYMRKEDWRYLCYTLMSVMQTGEIPYGDDYSEMPEGFTDRLMALTKGYLQKKKGVDGQDIFWLVSSLFGYNILGHGVGASLGVGYEMVSGDGYTDTTRDFTQATKDQLLALVEEVESEPWWDVTKWDVFYRVDKYLLGGVDFPANSSDLTDYYRKVIDMQGTSASEIHRIFNDVYSTESSFASKAAQRKAEAQDLLQLLTEISESFA</sequence>
<organism evidence="1 2">
    <name type="scientific">Enterococcus larvae</name>
    <dbReference type="NCBI Taxonomy" id="2794352"/>
    <lineage>
        <taxon>Bacteria</taxon>
        <taxon>Bacillati</taxon>
        <taxon>Bacillota</taxon>
        <taxon>Bacilli</taxon>
        <taxon>Lactobacillales</taxon>
        <taxon>Enterococcaceae</taxon>
        <taxon>Enterococcus</taxon>
    </lineage>
</organism>
<dbReference type="Proteomes" id="UP000673375">
    <property type="component" value="Unassembled WGS sequence"/>
</dbReference>
<dbReference type="EMBL" id="JAEDXU010000002">
    <property type="protein sequence ID" value="MBP1045594.1"/>
    <property type="molecule type" value="Genomic_DNA"/>
</dbReference>
<gene>
    <name evidence="1" type="ORF">I6N96_04840</name>
</gene>
<proteinExistence type="predicted"/>
<dbReference type="Pfam" id="PF11187">
    <property type="entry name" value="Mbeg1-like"/>
    <property type="match status" value="1"/>
</dbReference>